<evidence type="ECO:0000313" key="13">
    <source>
        <dbReference type="Proteomes" id="UP000319663"/>
    </source>
</evidence>
<dbReference type="InterPro" id="IPR052706">
    <property type="entry name" value="Membrane-Transporter-like"/>
</dbReference>
<dbReference type="InterPro" id="IPR014710">
    <property type="entry name" value="RmlC-like_jellyroll"/>
</dbReference>
<feature type="compositionally biased region" description="Basic residues" evidence="8">
    <location>
        <begin position="1"/>
        <end position="10"/>
    </location>
</feature>
<feature type="transmembrane region" description="Helical" evidence="9">
    <location>
        <begin position="524"/>
        <end position="541"/>
    </location>
</feature>
<proteinExistence type="predicted"/>
<dbReference type="InterPro" id="IPR000595">
    <property type="entry name" value="cNMP-bd_dom"/>
</dbReference>
<comment type="caution">
    <text evidence="12">The sequence shown here is derived from an EMBL/GenBank/DDBJ whole genome shotgun (WGS) entry which is preliminary data.</text>
</comment>
<dbReference type="GO" id="GO:0000329">
    <property type="term" value="C:fungal-type vacuole membrane"/>
    <property type="evidence" value="ECO:0007669"/>
    <property type="project" value="UniProtKB-ARBA"/>
</dbReference>
<evidence type="ECO:0000256" key="3">
    <source>
        <dbReference type="ARBA" id="ARBA00022554"/>
    </source>
</evidence>
<evidence type="ECO:0000256" key="9">
    <source>
        <dbReference type="SAM" id="Phobius"/>
    </source>
</evidence>
<dbReference type="Pfam" id="PF00916">
    <property type="entry name" value="Sulfate_transp"/>
    <property type="match status" value="1"/>
</dbReference>
<organism evidence="12 13">
    <name type="scientific">Monascus purpureus</name>
    <name type="common">Red mold</name>
    <name type="synonym">Monascus anka</name>
    <dbReference type="NCBI Taxonomy" id="5098"/>
    <lineage>
        <taxon>Eukaryota</taxon>
        <taxon>Fungi</taxon>
        <taxon>Dikarya</taxon>
        <taxon>Ascomycota</taxon>
        <taxon>Pezizomycotina</taxon>
        <taxon>Eurotiomycetes</taxon>
        <taxon>Eurotiomycetidae</taxon>
        <taxon>Eurotiales</taxon>
        <taxon>Aspergillaceae</taxon>
        <taxon>Monascus</taxon>
    </lineage>
</organism>
<evidence type="ECO:0000256" key="6">
    <source>
        <dbReference type="ARBA" id="ARBA00022989"/>
    </source>
</evidence>
<dbReference type="PANTHER" id="PTHR43310">
    <property type="entry name" value="SULFATE TRANSPORTER YBAR-RELATED"/>
    <property type="match status" value="1"/>
</dbReference>
<dbReference type="CDD" id="cd07042">
    <property type="entry name" value="STAS_SulP_like_sulfate_transporter"/>
    <property type="match status" value="1"/>
</dbReference>
<dbReference type="PROSITE" id="PS50042">
    <property type="entry name" value="CNMP_BINDING_3"/>
    <property type="match status" value="1"/>
</dbReference>
<sequence length="1078" mass="118241">MGVFRSRIRSNSHPTDLARHPDDSLVDDQAPESSSGADPIPDSVNRHAAASPQRIERGGSLRTPGRSFHHGSIFSSMDPAQYSSHGVREQTAELASFALSLNSQSLPNEQPSNVSIFDHNRQVDGSVLDETGSSVSTVRPVGAAVPVLSPPASGSSALTEMIRNPDTDPSGRRRRESYRRDSWSIPREDAASPLAKASTDEPTPVTESTSLLAKKPHSHAHHGYGLIDDVENQGVSGGGKAPNTLARAISNASKFTRLLCSPKSWNRRALWQEGVVYPASLLPSVLLGLLLNVLDALSYGMILFPLGEPMFSDLGSDGISMFYVSTIVAQLFFSCGGSIFKGGIGSEMIEVVPFFHKMAFMVLERVGEDNPRAVLATTILSFSISSVLTGLVFFLMGTCKLGSLIGFFPRHILIGCIGGVGFFLVATGIEVSARLPGPLEYNLETLKKPILETDTLALWTIPLFLAIGLLVLKRFIQANFLVGAYFIAVGIIFYVVKFIIGVPMDTLRDNGWVFAAPSSSNPWYHFYTLYDFSVVNWVALADTVPAMFALTFFGVLHVPINVPALGISTGEDNLNVDRELMAHGVTNALSGFLGSIQNYLVYTNSLLFIDSGGNSRLAGVLLAFATAGVLVVGPVIIGFIPVMVVGALIFMLGIELMEEALVDTWGKLHRLEYLTVVIIVVTMGAWDFVVGILVGIILACVSFVVQTSRKSAIRVTYSGEVAGSTVRRPPIQQQYLREAGQQTLIMKLGGYLFFGTIVKVENTMRGLIEEEAFNRRPIRFLILDFSRVYGLDFSAAEAFTRINRILRKRNVHMVISGLDVEGDVGKSLQNVGLFEAGPGCVEIFEDLNSGLEFCENDYLKVFYSHREALLNREDMPSSNFLEVPGGQPTQASLVDAMVGSPRRQYLQQVATTTLRENESAVRLPPTWSSMRQPLPLLLQTFRGLTLETEDFWFPVCAYFERENYAAGATLYYEGDIPRGFYLLESGMLRAEYDQPQGRFSELIAAGGPCGELPFFSETRRTATVKAEQNCVTWCLSVERWHELREREPRIARELLTVSLKLTVERMDSITSYVLTKAA</sequence>
<reference evidence="12 13" key="1">
    <citation type="submission" date="2019-06" db="EMBL/GenBank/DDBJ databases">
        <title>Wine fermentation using esterase from Monascus purpureus.</title>
        <authorList>
            <person name="Geng C."/>
            <person name="Zhang Y."/>
        </authorList>
    </citation>
    <scope>NUCLEOTIDE SEQUENCE [LARGE SCALE GENOMIC DNA]</scope>
    <source>
        <strain evidence="12">HQ1</strain>
    </source>
</reference>
<dbReference type="SUPFAM" id="SSF51206">
    <property type="entry name" value="cAMP-binding domain-like"/>
    <property type="match status" value="1"/>
</dbReference>
<dbReference type="InterPro" id="IPR018490">
    <property type="entry name" value="cNMP-bd_dom_sf"/>
</dbReference>
<name>A0A507QQ09_MONPU</name>
<dbReference type="STRING" id="5098.A0A507QQ09"/>
<dbReference type="PANTHER" id="PTHR43310:SF4">
    <property type="entry name" value="AFR304WP"/>
    <property type="match status" value="1"/>
</dbReference>
<dbReference type="EMBL" id="VIFY01000171">
    <property type="protein sequence ID" value="TQB69120.1"/>
    <property type="molecule type" value="Genomic_DNA"/>
</dbReference>
<protein>
    <recommendedName>
        <fullName evidence="14">STAS domain-containing protein</fullName>
    </recommendedName>
</protein>
<evidence type="ECO:0000256" key="4">
    <source>
        <dbReference type="ARBA" id="ARBA00022692"/>
    </source>
</evidence>
<evidence type="ECO:0000259" key="11">
    <source>
        <dbReference type="PROSITE" id="PS50801"/>
    </source>
</evidence>
<feature type="transmembrane region" description="Helical" evidence="9">
    <location>
        <begin position="621"/>
        <end position="654"/>
    </location>
</feature>
<keyword evidence="7 9" id="KW-0472">Membrane</keyword>
<dbReference type="CDD" id="cd00038">
    <property type="entry name" value="CAP_ED"/>
    <property type="match status" value="1"/>
</dbReference>
<dbReference type="SMART" id="SM00100">
    <property type="entry name" value="cNMP"/>
    <property type="match status" value="1"/>
</dbReference>
<feature type="region of interest" description="Disordered" evidence="8">
    <location>
        <begin position="146"/>
        <end position="208"/>
    </location>
</feature>
<accession>A0A507QQ09</accession>
<dbReference type="InterPro" id="IPR011547">
    <property type="entry name" value="SLC26A/SulP_dom"/>
</dbReference>
<feature type="transmembrane region" description="Helical" evidence="9">
    <location>
        <begin position="674"/>
        <end position="705"/>
    </location>
</feature>
<dbReference type="PROSITE" id="PS50801">
    <property type="entry name" value="STAS"/>
    <property type="match status" value="1"/>
</dbReference>
<dbReference type="InterPro" id="IPR036513">
    <property type="entry name" value="STAS_dom_sf"/>
</dbReference>
<feature type="domain" description="STAS" evidence="11">
    <location>
        <begin position="744"/>
        <end position="854"/>
    </location>
</feature>
<evidence type="ECO:0000256" key="7">
    <source>
        <dbReference type="ARBA" id="ARBA00023136"/>
    </source>
</evidence>
<dbReference type="FunFam" id="2.60.120.10:FF:000141">
    <property type="entry name" value="Sulfate transporter family protein"/>
    <property type="match status" value="1"/>
</dbReference>
<evidence type="ECO:0000256" key="5">
    <source>
        <dbReference type="ARBA" id="ARBA00022970"/>
    </source>
</evidence>
<feature type="transmembrane region" description="Helical" evidence="9">
    <location>
        <begin position="484"/>
        <end position="504"/>
    </location>
</feature>
<keyword evidence="2" id="KW-0813">Transport</keyword>
<feature type="domain" description="Cyclic nucleotide-binding" evidence="10">
    <location>
        <begin position="959"/>
        <end position="1043"/>
    </location>
</feature>
<evidence type="ECO:0008006" key="14">
    <source>
        <dbReference type="Google" id="ProtNLM"/>
    </source>
</evidence>
<feature type="transmembrane region" description="Helical" evidence="9">
    <location>
        <begin position="318"/>
        <end position="340"/>
    </location>
</feature>
<feature type="transmembrane region" description="Helical" evidence="9">
    <location>
        <begin position="285"/>
        <end position="306"/>
    </location>
</feature>
<dbReference type="OrthoDB" id="409725at2759"/>
<evidence type="ECO:0000256" key="8">
    <source>
        <dbReference type="SAM" id="MobiDB-lite"/>
    </source>
</evidence>
<dbReference type="AlphaFoldDB" id="A0A507QQ09"/>
<evidence type="ECO:0000256" key="1">
    <source>
        <dbReference type="ARBA" id="ARBA00004128"/>
    </source>
</evidence>
<feature type="compositionally biased region" description="Basic and acidic residues" evidence="8">
    <location>
        <begin position="178"/>
        <end position="190"/>
    </location>
</feature>
<dbReference type="SUPFAM" id="SSF52091">
    <property type="entry name" value="SpoIIaa-like"/>
    <property type="match status" value="1"/>
</dbReference>
<dbReference type="FunFam" id="3.30.750.24:FF:000012">
    <property type="entry name" value="Sulfate transporter family protein"/>
    <property type="match status" value="1"/>
</dbReference>
<evidence type="ECO:0000259" key="10">
    <source>
        <dbReference type="PROSITE" id="PS50042"/>
    </source>
</evidence>
<dbReference type="InterPro" id="IPR002645">
    <property type="entry name" value="STAS_dom"/>
</dbReference>
<feature type="transmembrane region" description="Helical" evidence="9">
    <location>
        <begin position="588"/>
        <end position="609"/>
    </location>
</feature>
<feature type="transmembrane region" description="Helical" evidence="9">
    <location>
        <begin position="407"/>
        <end position="429"/>
    </location>
</feature>
<feature type="region of interest" description="Disordered" evidence="8">
    <location>
        <begin position="1"/>
        <end position="74"/>
    </location>
</feature>
<dbReference type="Proteomes" id="UP000319663">
    <property type="component" value="Unassembled WGS sequence"/>
</dbReference>
<evidence type="ECO:0000256" key="2">
    <source>
        <dbReference type="ARBA" id="ARBA00022448"/>
    </source>
</evidence>
<keyword evidence="4 9" id="KW-0812">Transmembrane</keyword>
<dbReference type="Pfam" id="PF01740">
    <property type="entry name" value="STAS"/>
    <property type="match status" value="1"/>
</dbReference>
<keyword evidence="5" id="KW-0029">Amino-acid transport</keyword>
<keyword evidence="6 9" id="KW-1133">Transmembrane helix</keyword>
<feature type="transmembrane region" description="Helical" evidence="9">
    <location>
        <begin position="548"/>
        <end position="568"/>
    </location>
</feature>
<dbReference type="Gene3D" id="3.30.750.24">
    <property type="entry name" value="STAS domain"/>
    <property type="match status" value="1"/>
</dbReference>
<feature type="transmembrane region" description="Helical" evidence="9">
    <location>
        <begin position="373"/>
        <end position="395"/>
    </location>
</feature>
<keyword evidence="3" id="KW-0926">Vacuole</keyword>
<dbReference type="Pfam" id="PF00027">
    <property type="entry name" value="cNMP_binding"/>
    <property type="match status" value="1"/>
</dbReference>
<gene>
    <name evidence="12" type="ORF">MPDQ_002338</name>
</gene>
<dbReference type="Gene3D" id="2.60.120.10">
    <property type="entry name" value="Jelly Rolls"/>
    <property type="match status" value="1"/>
</dbReference>
<evidence type="ECO:0000313" key="12">
    <source>
        <dbReference type="EMBL" id="TQB69120.1"/>
    </source>
</evidence>
<comment type="subcellular location">
    <subcellularLocation>
        <location evidence="1">Vacuole membrane</location>
        <topology evidence="1">Multi-pass membrane protein</topology>
    </subcellularLocation>
</comment>
<dbReference type="GO" id="GO:0034490">
    <property type="term" value="P:basic amino acid transmembrane import into vacuole"/>
    <property type="evidence" value="ECO:0007669"/>
    <property type="project" value="UniProtKB-ARBA"/>
</dbReference>
<keyword evidence="13" id="KW-1185">Reference proteome</keyword>
<feature type="transmembrane region" description="Helical" evidence="9">
    <location>
        <begin position="456"/>
        <end position="472"/>
    </location>
</feature>